<accession>A0A1V5ZPC9</accession>
<reference evidence="2" key="1">
    <citation type="submission" date="2017-02" db="EMBL/GenBank/DDBJ databases">
        <title>Delving into the versatile metabolic prowess of the omnipresent phylum Bacteroidetes.</title>
        <authorList>
            <person name="Nobu M.K."/>
            <person name="Mei R."/>
            <person name="Narihiro T."/>
            <person name="Kuroda K."/>
            <person name="Liu W.-T."/>
        </authorList>
    </citation>
    <scope>NUCLEOTIDE SEQUENCE</scope>
    <source>
        <strain evidence="2">ADurb.Bin160</strain>
    </source>
</reference>
<name>A0A1V5ZPC9_9BACT</name>
<sequence length="67" mass="7420">MFLFTSAIFFAKSPIVLKLETAKSFTPLATLLTIPPTVLVTAFTAFPIYCPIQLKKPIMSPQKVSFL</sequence>
<gene>
    <name evidence="2" type="ORF">BWY04_00426</name>
</gene>
<keyword evidence="1" id="KW-1133">Transmembrane helix</keyword>
<dbReference type="AlphaFoldDB" id="A0A1V5ZPC9"/>
<comment type="caution">
    <text evidence="2">The sequence shown here is derived from an EMBL/GenBank/DDBJ whole genome shotgun (WGS) entry which is preliminary data.</text>
</comment>
<evidence type="ECO:0000256" key="1">
    <source>
        <dbReference type="SAM" id="Phobius"/>
    </source>
</evidence>
<proteinExistence type="predicted"/>
<dbReference type="Proteomes" id="UP000485621">
    <property type="component" value="Unassembled WGS sequence"/>
</dbReference>
<protein>
    <submittedName>
        <fullName evidence="2">Uncharacterized protein</fullName>
    </submittedName>
</protein>
<keyword evidence="1" id="KW-0812">Transmembrane</keyword>
<dbReference type="EMBL" id="MWDB01000006">
    <property type="protein sequence ID" value="OQB42067.1"/>
    <property type="molecule type" value="Genomic_DNA"/>
</dbReference>
<evidence type="ECO:0000313" key="2">
    <source>
        <dbReference type="EMBL" id="OQB42067.1"/>
    </source>
</evidence>
<keyword evidence="1" id="KW-0472">Membrane</keyword>
<feature type="transmembrane region" description="Helical" evidence="1">
    <location>
        <begin position="28"/>
        <end position="50"/>
    </location>
</feature>
<organism evidence="2">
    <name type="scientific">candidate division CPR1 bacterium ADurb.Bin160</name>
    <dbReference type="NCBI Taxonomy" id="1852826"/>
    <lineage>
        <taxon>Bacteria</taxon>
        <taxon>candidate division CPR1</taxon>
    </lineage>
</organism>